<comment type="caution">
    <text evidence="1">The sequence shown here is derived from an EMBL/GenBank/DDBJ whole genome shotgun (WGS) entry which is preliminary data.</text>
</comment>
<accession>A0A0F9V7L7</accession>
<proteinExistence type="predicted"/>
<dbReference type="EMBL" id="LAZR01000043">
    <property type="protein sequence ID" value="KKN99959.1"/>
    <property type="molecule type" value="Genomic_DNA"/>
</dbReference>
<protein>
    <submittedName>
        <fullName evidence="1">Uncharacterized protein</fullName>
    </submittedName>
</protein>
<evidence type="ECO:0000313" key="1">
    <source>
        <dbReference type="EMBL" id="KKN99959.1"/>
    </source>
</evidence>
<name>A0A0F9V7L7_9ZZZZ</name>
<sequence length="46" mass="5050">MTLSLQQYLDSDATELALMVQRGEISAAELLDQYNGQALARSCLSM</sequence>
<reference evidence="1" key="1">
    <citation type="journal article" date="2015" name="Nature">
        <title>Complex archaea that bridge the gap between prokaryotes and eukaryotes.</title>
        <authorList>
            <person name="Spang A."/>
            <person name="Saw J.H."/>
            <person name="Jorgensen S.L."/>
            <person name="Zaremba-Niedzwiedzka K."/>
            <person name="Martijn J."/>
            <person name="Lind A.E."/>
            <person name="van Eijk R."/>
            <person name="Schleper C."/>
            <person name="Guy L."/>
            <person name="Ettema T.J."/>
        </authorList>
    </citation>
    <scope>NUCLEOTIDE SEQUENCE</scope>
</reference>
<dbReference type="AlphaFoldDB" id="A0A0F9V7L7"/>
<organism evidence="1">
    <name type="scientific">marine sediment metagenome</name>
    <dbReference type="NCBI Taxonomy" id="412755"/>
    <lineage>
        <taxon>unclassified sequences</taxon>
        <taxon>metagenomes</taxon>
        <taxon>ecological metagenomes</taxon>
    </lineage>
</organism>
<gene>
    <name evidence="1" type="ORF">LCGC14_0130710</name>
</gene>